<reference evidence="3 4" key="1">
    <citation type="journal article" date="2014" name="Genome Announc.">
        <title>Genome Sequence of Pseudomonas sp. Strain P482, a Tomato Rhizosphere Isolate with Broad-Spectrum Antimicrobial Activity.</title>
        <authorList>
            <person name="Krzyzanowska D.M."/>
            <person name="Ossowicki A."/>
            <person name="Jafra S."/>
        </authorList>
    </citation>
    <scope>NUCLEOTIDE SEQUENCE [LARGE SCALE GENOMIC DNA]</scope>
    <source>
        <strain evidence="3 4">P482</strain>
    </source>
</reference>
<keyword evidence="2" id="KW-0472">Membrane</keyword>
<dbReference type="KEGG" id="pdw:BV82_3096"/>
<sequence>MQERVVKLVALEHSETNRALVEFALSQGGYTVPSAGRISSTASFSAASATSALGSDENDKDEQSDHTVAMNEMSMDQLDRKLSAIEERMDRRIQKMADELQREMKLRERSARREAIAHNAALKAHVESNDKAVSATLAALQRTEKEFGTVKQANKEQRYWMAGIGVAIVLGIMGANATIFGGGKTFFDGGKDSVTNQQRVELLIQEAKTQSDANSALLKQIQNQQDSPATPGPVKP</sequence>
<organism evidence="3 4">
    <name type="scientific">Pseudomonas donghuensis</name>
    <dbReference type="NCBI Taxonomy" id="1163398"/>
    <lineage>
        <taxon>Bacteria</taxon>
        <taxon>Pseudomonadati</taxon>
        <taxon>Pseudomonadota</taxon>
        <taxon>Gammaproteobacteria</taxon>
        <taxon>Pseudomonadales</taxon>
        <taxon>Pseudomonadaceae</taxon>
        <taxon>Pseudomonas</taxon>
    </lineage>
</organism>
<dbReference type="GeneID" id="98283252"/>
<evidence type="ECO:0000313" key="4">
    <source>
        <dbReference type="Proteomes" id="UP000027121"/>
    </source>
</evidence>
<dbReference type="AlphaFoldDB" id="A0AAP0SFB5"/>
<proteinExistence type="predicted"/>
<feature type="transmembrane region" description="Helical" evidence="2">
    <location>
        <begin position="159"/>
        <end position="181"/>
    </location>
</feature>
<reference evidence="3 4" key="2">
    <citation type="journal article" date="2016" name="Front. Microbiol.">
        <title>When Genome-Based Approach Meets the 'Old but Good': Revealing Genes Involved in the Antibacterial Activity of Pseudomonas sp. P482 against Soft Rot Pathogens.</title>
        <authorList>
            <person name="Krzyzanowska D.M."/>
            <person name="Ossowicki A."/>
            <person name="Rajewska M."/>
            <person name="Maciag T."/>
            <person name="Jablonska M."/>
            <person name="Obuchowski M."/>
            <person name="Heeb S."/>
            <person name="Jafra S."/>
        </authorList>
    </citation>
    <scope>NUCLEOTIDE SEQUENCE [LARGE SCALE GENOMIC DNA]</scope>
    <source>
        <strain evidence="3 4">P482</strain>
    </source>
</reference>
<keyword evidence="4" id="KW-1185">Reference proteome</keyword>
<dbReference type="Proteomes" id="UP000027121">
    <property type="component" value="Chromosome"/>
</dbReference>
<dbReference type="RefSeq" id="WP_036995774.1">
    <property type="nucleotide sequence ID" value="NZ_CP071706.1"/>
</dbReference>
<keyword evidence="2" id="KW-0812">Transmembrane</keyword>
<evidence type="ECO:0000256" key="2">
    <source>
        <dbReference type="SAM" id="Phobius"/>
    </source>
</evidence>
<dbReference type="EMBL" id="CP071706">
    <property type="protein sequence ID" value="KDN98936.2"/>
    <property type="molecule type" value="Genomic_DNA"/>
</dbReference>
<evidence type="ECO:0000256" key="1">
    <source>
        <dbReference type="SAM" id="MobiDB-lite"/>
    </source>
</evidence>
<name>A0AAP0SFB5_9PSED</name>
<keyword evidence="2" id="KW-1133">Transmembrane helix</keyword>
<evidence type="ECO:0000313" key="3">
    <source>
        <dbReference type="EMBL" id="KDN98936.2"/>
    </source>
</evidence>
<accession>A0AAP0SFB5</accession>
<gene>
    <name evidence="3" type="ORF">BV82_3096</name>
</gene>
<protein>
    <submittedName>
        <fullName evidence="3">Uncharacterized protein</fullName>
    </submittedName>
</protein>
<feature type="region of interest" description="Disordered" evidence="1">
    <location>
        <begin position="214"/>
        <end position="236"/>
    </location>
</feature>